<keyword evidence="2" id="KW-1185">Reference proteome</keyword>
<dbReference type="RefSeq" id="WP_159719458.1">
    <property type="nucleotide sequence ID" value="NZ_JAQOTG010000043.1"/>
</dbReference>
<accession>A0ABT5W8V2</accession>
<organism evidence="1 2">
    <name type="scientific">Anoxybacteroides rupiense</name>
    <dbReference type="NCBI Taxonomy" id="311460"/>
    <lineage>
        <taxon>Bacteria</taxon>
        <taxon>Bacillati</taxon>
        <taxon>Bacillota</taxon>
        <taxon>Bacilli</taxon>
        <taxon>Bacillales</taxon>
        <taxon>Anoxybacillaceae</taxon>
        <taxon>Anoxybacteroides</taxon>
    </lineage>
</organism>
<comment type="caution">
    <text evidence="1">The sequence shown here is derived from an EMBL/GenBank/DDBJ whole genome shotgun (WGS) entry which is preliminary data.</text>
</comment>
<dbReference type="Proteomes" id="UP001213979">
    <property type="component" value="Unassembled WGS sequence"/>
</dbReference>
<sequence>MKYGYIEGEERFCLVLSLIDGYDRSVIDDHIGLSGSGSDAVKTLQRA</sequence>
<evidence type="ECO:0000313" key="1">
    <source>
        <dbReference type="EMBL" id="MDE8565760.1"/>
    </source>
</evidence>
<evidence type="ECO:0000313" key="2">
    <source>
        <dbReference type="Proteomes" id="UP001213979"/>
    </source>
</evidence>
<protein>
    <recommendedName>
        <fullName evidence="3">Transposase</fullName>
    </recommendedName>
</protein>
<name>A0ABT5W8V2_9BACL</name>
<evidence type="ECO:0008006" key="3">
    <source>
        <dbReference type="Google" id="ProtNLM"/>
    </source>
</evidence>
<gene>
    <name evidence="1" type="ORF">PNH38_18180</name>
</gene>
<dbReference type="EMBL" id="JAQOTG010000043">
    <property type="protein sequence ID" value="MDE8565760.1"/>
    <property type="molecule type" value="Genomic_DNA"/>
</dbReference>
<reference evidence="1 2" key="1">
    <citation type="submission" date="2023-01" db="EMBL/GenBank/DDBJ databases">
        <title>Genome-based reclassification of Anoxybacillus geothermalis as a later heterotypic synonym of Anoxybacillus rupiensis.</title>
        <authorList>
            <person name="Inan Bektas K."/>
            <person name="Canakci S."/>
            <person name="Belduz A.A."/>
            <person name="Guler H.H."/>
        </authorList>
    </citation>
    <scope>NUCLEOTIDE SEQUENCE [LARGE SCALE GENOMIC DNA]</scope>
    <source>
        <strain evidence="1 2">DSM 17127</strain>
    </source>
</reference>
<proteinExistence type="predicted"/>